<evidence type="ECO:0000313" key="4">
    <source>
        <dbReference type="Proteomes" id="UP000268623"/>
    </source>
</evidence>
<dbReference type="OrthoDB" id="9795634at2"/>
<dbReference type="CDD" id="cd02440">
    <property type="entry name" value="AdoMet_MTases"/>
    <property type="match status" value="1"/>
</dbReference>
<feature type="region of interest" description="Disordered" evidence="1">
    <location>
        <begin position="237"/>
        <end position="262"/>
    </location>
</feature>
<evidence type="ECO:0000256" key="1">
    <source>
        <dbReference type="SAM" id="MobiDB-lite"/>
    </source>
</evidence>
<dbReference type="InterPro" id="IPR029063">
    <property type="entry name" value="SAM-dependent_MTases_sf"/>
</dbReference>
<keyword evidence="3" id="KW-0808">Transferase</keyword>
<proteinExistence type="predicted"/>
<evidence type="ECO:0000313" key="3">
    <source>
        <dbReference type="EMBL" id="RNJ47987.1"/>
    </source>
</evidence>
<accession>A0A3M9XIR5</accession>
<protein>
    <submittedName>
        <fullName evidence="3">Class I SAM-dependent methyltransferase</fullName>
    </submittedName>
</protein>
<dbReference type="SUPFAM" id="SSF53335">
    <property type="entry name" value="S-adenosyl-L-methionine-dependent methyltransferases"/>
    <property type="match status" value="1"/>
</dbReference>
<comment type="caution">
    <text evidence="3">The sequence shown here is derived from an EMBL/GenBank/DDBJ whole genome shotgun (WGS) entry which is preliminary data.</text>
</comment>
<dbReference type="EMBL" id="QWDD01000004">
    <property type="protein sequence ID" value="RNJ47987.1"/>
    <property type="molecule type" value="Genomic_DNA"/>
</dbReference>
<dbReference type="InterPro" id="IPR050508">
    <property type="entry name" value="Methyltransf_Superfamily"/>
</dbReference>
<dbReference type="Gene3D" id="3.40.50.150">
    <property type="entry name" value="Vaccinia Virus protein VP39"/>
    <property type="match status" value="1"/>
</dbReference>
<dbReference type="GO" id="GO:0008757">
    <property type="term" value="F:S-adenosylmethionine-dependent methyltransferase activity"/>
    <property type="evidence" value="ECO:0007669"/>
    <property type="project" value="InterPro"/>
</dbReference>
<reference evidence="3 4" key="1">
    <citation type="submission" date="2018-08" db="EMBL/GenBank/DDBJ databases">
        <title>Genome sequence of Methylocystis hirsuta CSC1, a methanotroph able to accumulate PHAs.</title>
        <authorList>
            <person name="Bordel S."/>
            <person name="Rodriguez E."/>
            <person name="Gancedo J."/>
            <person name="Munoz R."/>
        </authorList>
    </citation>
    <scope>NUCLEOTIDE SEQUENCE [LARGE SCALE GENOMIC DNA]</scope>
    <source>
        <strain evidence="3 4">CSC1</strain>
    </source>
</reference>
<dbReference type="GO" id="GO:0032259">
    <property type="term" value="P:methylation"/>
    <property type="evidence" value="ECO:0007669"/>
    <property type="project" value="UniProtKB-KW"/>
</dbReference>
<name>A0A3M9XIR5_9HYPH</name>
<dbReference type="InterPro" id="IPR013216">
    <property type="entry name" value="Methyltransf_11"/>
</dbReference>
<keyword evidence="4" id="KW-1185">Reference proteome</keyword>
<dbReference type="Pfam" id="PF08241">
    <property type="entry name" value="Methyltransf_11"/>
    <property type="match status" value="1"/>
</dbReference>
<keyword evidence="3" id="KW-0489">Methyltransferase</keyword>
<dbReference type="RefSeq" id="WP_123178071.1">
    <property type="nucleotide sequence ID" value="NZ_QWDD01000004.1"/>
</dbReference>
<organism evidence="3 4">
    <name type="scientific">Methylocystis hirsuta</name>
    <dbReference type="NCBI Taxonomy" id="369798"/>
    <lineage>
        <taxon>Bacteria</taxon>
        <taxon>Pseudomonadati</taxon>
        <taxon>Pseudomonadota</taxon>
        <taxon>Alphaproteobacteria</taxon>
        <taxon>Hyphomicrobiales</taxon>
        <taxon>Methylocystaceae</taxon>
        <taxon>Methylocystis</taxon>
    </lineage>
</organism>
<dbReference type="AlphaFoldDB" id="A0A3M9XIR5"/>
<feature type="domain" description="Methyltransferase type 11" evidence="2">
    <location>
        <begin position="48"/>
        <end position="143"/>
    </location>
</feature>
<sequence>MFRESLQTAGLIESYARWRSSRLGQITDALERRLLFELLDPIACKSVLDVGCGDGELAARLARAGAVVTGVDADPAMIAAARRRAGVEGVELRLVEGKAEAPPFADESFDSVLAVATLCFVPDAAQAVKELSRVLKPGGRLVIGELGRWSLWADYRRIRGWLGHPTWRAARFPSQAELRRLLEGARLDVIETRGAVYYPPCGAVARLLAPIDPWLGRRAIFGAAAFIAISAAKPVEGGELRKSPTPWASSGGAERGRVGRST</sequence>
<dbReference type="PANTHER" id="PTHR42912">
    <property type="entry name" value="METHYLTRANSFERASE"/>
    <property type="match status" value="1"/>
</dbReference>
<gene>
    <name evidence="3" type="ORF">D1O30_20840</name>
</gene>
<dbReference type="Proteomes" id="UP000268623">
    <property type="component" value="Unassembled WGS sequence"/>
</dbReference>
<evidence type="ECO:0000259" key="2">
    <source>
        <dbReference type="Pfam" id="PF08241"/>
    </source>
</evidence>